<gene>
    <name evidence="3" type="ORF">OESDEN_06897</name>
</gene>
<dbReference type="OrthoDB" id="4473401at2759"/>
<dbReference type="InterPro" id="IPR002223">
    <property type="entry name" value="Kunitz_BPTI"/>
</dbReference>
<dbReference type="GO" id="GO:0004867">
    <property type="term" value="F:serine-type endopeptidase inhibitor activity"/>
    <property type="evidence" value="ECO:0007669"/>
    <property type="project" value="InterPro"/>
</dbReference>
<evidence type="ECO:0000259" key="2">
    <source>
        <dbReference type="PROSITE" id="PS50279"/>
    </source>
</evidence>
<sequence>MRTFILLLAVVITGFCFSKRCLKPIKSGVPTFKNAQAKLWYGYDSKKNQCVAFYYNGSKGNSNRFEYKEDCERECVKVGSDVQRSYTRKRRRRLTTTPEPPLHINGEVSKICKVSKSRS</sequence>
<keyword evidence="4" id="KW-1185">Reference proteome</keyword>
<dbReference type="Gene3D" id="4.10.410.10">
    <property type="entry name" value="Pancreatic trypsin inhibitor Kunitz domain"/>
    <property type="match status" value="1"/>
</dbReference>
<dbReference type="PROSITE" id="PS50279">
    <property type="entry name" value="BPTI_KUNITZ_2"/>
    <property type="match status" value="1"/>
</dbReference>
<dbReference type="InterPro" id="IPR052861">
    <property type="entry name" value="BPTI/Kunitz_domain"/>
</dbReference>
<dbReference type="SMART" id="SM00131">
    <property type="entry name" value="KU"/>
    <property type="match status" value="1"/>
</dbReference>
<accession>A0A0B1T6N3</accession>
<proteinExistence type="predicted"/>
<feature type="signal peptide" evidence="1">
    <location>
        <begin position="1"/>
        <end position="18"/>
    </location>
</feature>
<dbReference type="PANTHER" id="PTHR47248:SF7">
    <property type="entry name" value="BPTI_KUNITZ INHIBITOR DOMAIN-CONTAINING PROTEIN"/>
    <property type="match status" value="1"/>
</dbReference>
<dbReference type="Pfam" id="PF00014">
    <property type="entry name" value="Kunitz_BPTI"/>
    <property type="match status" value="1"/>
</dbReference>
<dbReference type="PANTHER" id="PTHR47248">
    <property type="entry name" value="PROTEIN CBG06772"/>
    <property type="match status" value="1"/>
</dbReference>
<dbReference type="EMBL" id="KN550896">
    <property type="protein sequence ID" value="KHJ93198.1"/>
    <property type="molecule type" value="Genomic_DNA"/>
</dbReference>
<protein>
    <submittedName>
        <fullName evidence="3">Kunitz/Bovine pancreatic trypsin inhibitor domain protein</fullName>
    </submittedName>
</protein>
<name>A0A0B1T6N3_OESDE</name>
<dbReference type="AlphaFoldDB" id="A0A0B1T6N3"/>
<reference evidence="3 4" key="1">
    <citation type="submission" date="2014-03" db="EMBL/GenBank/DDBJ databases">
        <title>Draft genome of the hookworm Oesophagostomum dentatum.</title>
        <authorList>
            <person name="Mitreva M."/>
        </authorList>
    </citation>
    <scope>NUCLEOTIDE SEQUENCE [LARGE SCALE GENOMIC DNA]</scope>
    <source>
        <strain evidence="3 4">OD-Hann</strain>
    </source>
</reference>
<organism evidence="3 4">
    <name type="scientific">Oesophagostomum dentatum</name>
    <name type="common">Nodular worm</name>
    <dbReference type="NCBI Taxonomy" id="61180"/>
    <lineage>
        <taxon>Eukaryota</taxon>
        <taxon>Metazoa</taxon>
        <taxon>Ecdysozoa</taxon>
        <taxon>Nematoda</taxon>
        <taxon>Chromadorea</taxon>
        <taxon>Rhabditida</taxon>
        <taxon>Rhabditina</taxon>
        <taxon>Rhabditomorpha</taxon>
        <taxon>Strongyloidea</taxon>
        <taxon>Strongylidae</taxon>
        <taxon>Oesophagostomum</taxon>
    </lineage>
</organism>
<feature type="chain" id="PRO_5002062206" evidence="1">
    <location>
        <begin position="19"/>
        <end position="119"/>
    </location>
</feature>
<dbReference type="CDD" id="cd22593">
    <property type="entry name" value="Kunitz_conkunitzin"/>
    <property type="match status" value="1"/>
</dbReference>
<dbReference type="InterPro" id="IPR036880">
    <property type="entry name" value="Kunitz_BPTI_sf"/>
</dbReference>
<dbReference type="Proteomes" id="UP000053660">
    <property type="component" value="Unassembled WGS sequence"/>
</dbReference>
<evidence type="ECO:0000256" key="1">
    <source>
        <dbReference type="SAM" id="SignalP"/>
    </source>
</evidence>
<evidence type="ECO:0000313" key="4">
    <source>
        <dbReference type="Proteomes" id="UP000053660"/>
    </source>
</evidence>
<feature type="domain" description="BPTI/Kunitz inhibitor" evidence="2">
    <location>
        <begin position="21"/>
        <end position="75"/>
    </location>
</feature>
<keyword evidence="1" id="KW-0732">Signal</keyword>
<dbReference type="SUPFAM" id="SSF57362">
    <property type="entry name" value="BPTI-like"/>
    <property type="match status" value="1"/>
</dbReference>
<evidence type="ECO:0000313" key="3">
    <source>
        <dbReference type="EMBL" id="KHJ93198.1"/>
    </source>
</evidence>